<evidence type="ECO:0000256" key="3">
    <source>
        <dbReference type="ARBA" id="ARBA00023065"/>
    </source>
</evidence>
<dbReference type="Proteomes" id="UP001198182">
    <property type="component" value="Unassembled WGS sequence"/>
</dbReference>
<keyword evidence="4" id="KW-0066">ATP synthesis</keyword>
<reference evidence="7" key="1">
    <citation type="submission" date="2021-10" db="EMBL/GenBank/DDBJ databases">
        <title>Anaerobic single-cell dispensing facilitates the cultivation of human gut bacteria.</title>
        <authorList>
            <person name="Afrizal A."/>
        </authorList>
    </citation>
    <scope>NUCLEOTIDE SEQUENCE</scope>
    <source>
        <strain evidence="7">CLA-AA-H215</strain>
    </source>
</reference>
<gene>
    <name evidence="4" type="primary">atpD</name>
    <name evidence="7" type="ORF">LKD81_02465</name>
</gene>
<comment type="similarity">
    <text evidence="1 4">Belongs to the V-ATPase D subunit family.</text>
</comment>
<dbReference type="AlphaFoldDB" id="A0AAE3JE82"/>
<keyword evidence="8" id="KW-1185">Reference proteome</keyword>
<keyword evidence="3 4" id="KW-0406">Ion transport</keyword>
<dbReference type="Pfam" id="PF01813">
    <property type="entry name" value="ATP-synt_D"/>
    <property type="match status" value="1"/>
</dbReference>
<dbReference type="GO" id="GO:0042777">
    <property type="term" value="P:proton motive force-driven plasma membrane ATP synthesis"/>
    <property type="evidence" value="ECO:0007669"/>
    <property type="project" value="UniProtKB-UniRule"/>
</dbReference>
<name>A0AAE3JE82_9FIRM</name>
<evidence type="ECO:0000256" key="1">
    <source>
        <dbReference type="ARBA" id="ARBA00005850"/>
    </source>
</evidence>
<dbReference type="InterPro" id="IPR002699">
    <property type="entry name" value="V_ATPase_D"/>
</dbReference>
<feature type="coiled-coil region" evidence="5">
    <location>
        <begin position="34"/>
        <end position="61"/>
    </location>
</feature>
<comment type="caution">
    <text evidence="7">The sequence shown here is derived from an EMBL/GenBank/DDBJ whole genome shotgun (WGS) entry which is preliminary data.</text>
</comment>
<evidence type="ECO:0000256" key="4">
    <source>
        <dbReference type="HAMAP-Rule" id="MF_00271"/>
    </source>
</evidence>
<accession>A0AAE3JE82</accession>
<dbReference type="EMBL" id="JAJEQR010000005">
    <property type="protein sequence ID" value="MCC2229868.1"/>
    <property type="molecule type" value="Genomic_DNA"/>
</dbReference>
<evidence type="ECO:0000256" key="5">
    <source>
        <dbReference type="SAM" id="Coils"/>
    </source>
</evidence>
<feature type="region of interest" description="Disordered" evidence="6">
    <location>
        <begin position="215"/>
        <end position="234"/>
    </location>
</feature>
<dbReference type="HAMAP" id="MF_00271">
    <property type="entry name" value="ATP_synth_D_arch"/>
    <property type="match status" value="1"/>
</dbReference>
<keyword evidence="2 4" id="KW-0813">Transport</keyword>
<evidence type="ECO:0000313" key="8">
    <source>
        <dbReference type="Proteomes" id="UP001198182"/>
    </source>
</evidence>
<sequence>MARLNVNPTRMVLSNLKKQLRTAVRGHKLMKDKRDELMKRFLELARENKRLREEVEAQLMEVYGSFSIASAVMTPQMMEEALMYPKQSVSLAVGSKNIMSVDVPVFDFETSETEAGNIFPYGFANTSGELDTAIEKLSEIFPRLLQLAAMEKEASMLSDEIEKTRRRVNALEYVKIPQYEETIRYITMKLDEDERGNQTRLMKVKDLMLKEAIEERQEQDRESRAEYDRAHACQ</sequence>
<dbReference type="FunFam" id="1.10.287.3240:FF:000007">
    <property type="entry name" value="V-type ATP synthase subunit D"/>
    <property type="match status" value="1"/>
</dbReference>
<evidence type="ECO:0000313" key="7">
    <source>
        <dbReference type="EMBL" id="MCC2229868.1"/>
    </source>
</evidence>
<protein>
    <recommendedName>
        <fullName evidence="4">V-type ATP synthase subunit D</fullName>
    </recommendedName>
    <alternativeName>
        <fullName evidence="4">V-ATPase subunit D</fullName>
    </alternativeName>
</protein>
<keyword evidence="5" id="KW-0175">Coiled coil</keyword>
<dbReference type="GO" id="GO:0046961">
    <property type="term" value="F:proton-transporting ATPase activity, rotational mechanism"/>
    <property type="evidence" value="ECO:0007669"/>
    <property type="project" value="InterPro"/>
</dbReference>
<dbReference type="GO" id="GO:0046933">
    <property type="term" value="F:proton-transporting ATP synthase activity, rotational mechanism"/>
    <property type="evidence" value="ECO:0007669"/>
    <property type="project" value="UniProtKB-UniRule"/>
</dbReference>
<keyword evidence="4" id="KW-0375">Hydrogen ion transport</keyword>
<dbReference type="NCBIfam" id="NF001543">
    <property type="entry name" value="PRK00373.1-2"/>
    <property type="match status" value="1"/>
</dbReference>
<evidence type="ECO:0000256" key="2">
    <source>
        <dbReference type="ARBA" id="ARBA00022448"/>
    </source>
</evidence>
<dbReference type="GO" id="GO:0005524">
    <property type="term" value="F:ATP binding"/>
    <property type="evidence" value="ECO:0007669"/>
    <property type="project" value="UniProtKB-UniRule"/>
</dbReference>
<dbReference type="Gene3D" id="1.10.287.3240">
    <property type="match status" value="1"/>
</dbReference>
<dbReference type="NCBIfam" id="TIGR00309">
    <property type="entry name" value="V_ATPase_subD"/>
    <property type="match status" value="1"/>
</dbReference>
<comment type="function">
    <text evidence="4">Produces ATP from ADP in the presence of a proton gradient across the membrane.</text>
</comment>
<evidence type="ECO:0000256" key="6">
    <source>
        <dbReference type="SAM" id="MobiDB-lite"/>
    </source>
</evidence>
<organism evidence="7 8">
    <name type="scientific">Hominifimenecus microfluidus</name>
    <dbReference type="NCBI Taxonomy" id="2885348"/>
    <lineage>
        <taxon>Bacteria</taxon>
        <taxon>Bacillati</taxon>
        <taxon>Bacillota</taxon>
        <taxon>Clostridia</taxon>
        <taxon>Lachnospirales</taxon>
        <taxon>Lachnospiraceae</taxon>
        <taxon>Hominifimenecus</taxon>
    </lineage>
</organism>
<dbReference type="PANTHER" id="PTHR11671">
    <property type="entry name" value="V-TYPE ATP SYNTHASE SUBUNIT D"/>
    <property type="match status" value="1"/>
</dbReference>
<proteinExistence type="inferred from homology"/>
<dbReference type="RefSeq" id="WP_308452673.1">
    <property type="nucleotide sequence ID" value="NZ_JAJEQR010000005.1"/>
</dbReference>